<dbReference type="InterPro" id="IPR000408">
    <property type="entry name" value="Reg_chr_condens"/>
</dbReference>
<dbReference type="PANTHER" id="PTHR22870">
    <property type="entry name" value="REGULATOR OF CHROMOSOME CONDENSATION"/>
    <property type="match status" value="1"/>
</dbReference>
<feature type="compositionally biased region" description="Basic and acidic residues" evidence="3">
    <location>
        <begin position="435"/>
        <end position="444"/>
    </location>
</feature>
<accession>A0A2P6VNH6</accession>
<sequence length="737" mass="77903">MLASPAGDAFLRAPLSGGSPPLTLGRSPASVASSHVGSLCDGLPAYVYDPPIEAVVFAWGVNEDGQLGLEKLGGGAAAENVLAPKVVEACLGTRFRGREFGCSPLVASSRNTLAIDADGSVITWGWNDRGTLGHGHRQPSYKPQRVAGLAGVRIKQASIGGWHVLALDEDGQCWAWGGNEYGQCAPNEPRDCLTPVRCLPGMRVKQVAAGGMHSLALTENGEIWVWGEPWGDFSMQINRAPRRIDTSGDFVDISCGAFHNLALNAAGECFTWGINDFGMLGNGTTSYATEPERVVGLEEVFIADVAAGGWHSMAISAEGEVYVWGRGEYGRLGLGDRTGSSKLRPQKVKALEGHRVVEGTCGGTHTMVVTDEGRCFIWGRGAFGRLGTGLQKDCISPVELKLPGGPERWRVISISAGGRHSVVLALPDNGNLGRRQAEWSERKPFYQSSPPASQLGRDRSWAHSLHADDEQEDGGVSPEGRSEGASDYADEGMPEGPSPQPSAHRAFSSHHLQQMEMAAALEGGGSTDNLRGGNDMDSTPAQAAAAAAAARVHGLRDDAPGHKIPCPDKGAEFNRVININNLSEPQVARHLGSLCPGGGLNRASPPGSDVGSSRLPLDLARPDVLCIDDCASRPLPSRELLERLRWSQLAKEEEAEGAVLSKVKLVRPEAPALALQAAAALPLPQVLAEVAQYMLAGLLFFGFLAVDVALTGGFHSKIVDAAEKVRGKLLPAEQDTA</sequence>
<organism evidence="5 6">
    <name type="scientific">Micractinium conductrix</name>
    <dbReference type="NCBI Taxonomy" id="554055"/>
    <lineage>
        <taxon>Eukaryota</taxon>
        <taxon>Viridiplantae</taxon>
        <taxon>Chlorophyta</taxon>
        <taxon>core chlorophytes</taxon>
        <taxon>Trebouxiophyceae</taxon>
        <taxon>Chlorellales</taxon>
        <taxon>Chlorellaceae</taxon>
        <taxon>Chlorella clade</taxon>
        <taxon>Micractinium</taxon>
    </lineage>
</organism>
<dbReference type="EMBL" id="LHPF02000002">
    <property type="protein sequence ID" value="PSC75605.1"/>
    <property type="molecule type" value="Genomic_DNA"/>
</dbReference>
<evidence type="ECO:0000313" key="6">
    <source>
        <dbReference type="Proteomes" id="UP000239649"/>
    </source>
</evidence>
<dbReference type="InterPro" id="IPR051210">
    <property type="entry name" value="Ub_ligase/GEF_domain"/>
</dbReference>
<dbReference type="PANTHER" id="PTHR22870:SF360">
    <property type="entry name" value="ULTRAVIOLET-B RECEPTOR UVR8"/>
    <property type="match status" value="1"/>
</dbReference>
<name>A0A2P6VNH6_9CHLO</name>
<reference evidence="5 6" key="1">
    <citation type="journal article" date="2018" name="Plant J.">
        <title>Genome sequences of Chlorella sorokiniana UTEX 1602 and Micractinium conductrix SAG 241.80: implications to maltose excretion by a green alga.</title>
        <authorList>
            <person name="Arriola M.B."/>
            <person name="Velmurugan N."/>
            <person name="Zhang Y."/>
            <person name="Plunkett M.H."/>
            <person name="Hondzo H."/>
            <person name="Barney B.M."/>
        </authorList>
    </citation>
    <scope>NUCLEOTIDE SEQUENCE [LARGE SCALE GENOMIC DNA]</scope>
    <source>
        <strain evidence="5 6">SAG 241.80</strain>
    </source>
</reference>
<dbReference type="PRINTS" id="PR00633">
    <property type="entry name" value="RCCNDNSATION"/>
</dbReference>
<dbReference type="AlphaFoldDB" id="A0A2P6VNH6"/>
<feature type="repeat" description="RCC1" evidence="2">
    <location>
        <begin position="319"/>
        <end position="372"/>
    </location>
</feature>
<feature type="region of interest" description="Disordered" evidence="3">
    <location>
        <begin position="523"/>
        <end position="560"/>
    </location>
</feature>
<comment type="caution">
    <text evidence="5">The sequence shown here is derived from an EMBL/GenBank/DDBJ whole genome shotgun (WGS) entry which is preliminary data.</text>
</comment>
<dbReference type="OrthoDB" id="61110at2759"/>
<dbReference type="PROSITE" id="PS00626">
    <property type="entry name" value="RCC1_2"/>
    <property type="match status" value="2"/>
</dbReference>
<feature type="repeat" description="RCC1" evidence="2">
    <location>
        <begin position="373"/>
        <end position="427"/>
    </location>
</feature>
<feature type="repeat" description="RCC1" evidence="2">
    <location>
        <begin position="267"/>
        <end position="318"/>
    </location>
</feature>
<gene>
    <name evidence="5" type="ORF">C2E20_1542</name>
</gene>
<dbReference type="SUPFAM" id="SSF50985">
    <property type="entry name" value="RCC1/BLIP-II"/>
    <property type="match status" value="1"/>
</dbReference>
<dbReference type="Proteomes" id="UP000239649">
    <property type="component" value="Unassembled WGS sequence"/>
</dbReference>
<evidence type="ECO:0000256" key="3">
    <source>
        <dbReference type="SAM" id="MobiDB-lite"/>
    </source>
</evidence>
<proteinExistence type="predicted"/>
<dbReference type="InterPro" id="IPR058923">
    <property type="entry name" value="RCC1-like_dom"/>
</dbReference>
<dbReference type="Gene3D" id="2.130.10.30">
    <property type="entry name" value="Regulator of chromosome condensation 1/beta-lactamase-inhibitor protein II"/>
    <property type="match status" value="2"/>
</dbReference>
<dbReference type="STRING" id="554055.A0A2P6VNH6"/>
<protein>
    <submittedName>
        <fullName evidence="5">Ultraviolet-B receptor UVR8-like</fullName>
    </submittedName>
</protein>
<feature type="region of interest" description="Disordered" evidence="3">
    <location>
        <begin position="435"/>
        <end position="509"/>
    </location>
</feature>
<evidence type="ECO:0000313" key="5">
    <source>
        <dbReference type="EMBL" id="PSC75605.1"/>
    </source>
</evidence>
<feature type="repeat" description="RCC1" evidence="2">
    <location>
        <begin position="171"/>
        <end position="220"/>
    </location>
</feature>
<dbReference type="InterPro" id="IPR009091">
    <property type="entry name" value="RCC1/BLIP-II"/>
</dbReference>
<dbReference type="Pfam" id="PF25390">
    <property type="entry name" value="WD40_RLD"/>
    <property type="match status" value="1"/>
</dbReference>
<evidence type="ECO:0000259" key="4">
    <source>
        <dbReference type="Pfam" id="PF25390"/>
    </source>
</evidence>
<feature type="compositionally biased region" description="Low complexity" evidence="3">
    <location>
        <begin position="541"/>
        <end position="550"/>
    </location>
</feature>
<feature type="domain" description="RCC1-like" evidence="4">
    <location>
        <begin position="56"/>
        <end position="423"/>
    </location>
</feature>
<feature type="repeat" description="RCC1" evidence="2">
    <location>
        <begin position="54"/>
        <end position="118"/>
    </location>
</feature>
<evidence type="ECO:0000256" key="2">
    <source>
        <dbReference type="PROSITE-ProRule" id="PRU00235"/>
    </source>
</evidence>
<keyword evidence="6" id="KW-1185">Reference proteome</keyword>
<dbReference type="PROSITE" id="PS50012">
    <property type="entry name" value="RCC1_3"/>
    <property type="match status" value="6"/>
</dbReference>
<keyword evidence="1" id="KW-0677">Repeat</keyword>
<feature type="compositionally biased region" description="Basic and acidic residues" evidence="3">
    <location>
        <begin position="456"/>
        <end position="468"/>
    </location>
</feature>
<feature type="repeat" description="RCC1" evidence="2">
    <location>
        <begin position="119"/>
        <end position="170"/>
    </location>
</feature>
<evidence type="ECO:0000256" key="1">
    <source>
        <dbReference type="ARBA" id="ARBA00022737"/>
    </source>
</evidence>